<sequence length="100" mass="10990">MDESCTTDYFVSDVLHLDTILRTSITANSSAPIIFDIYYTKVKVGSLPREYNLLINTGSEVSWSNSYNNCPRTSGLGVKLNFYDIGNSTSAQGQSNVVIP</sequence>
<comment type="caution">
    <text evidence="2">The sequence shown here is derived from an EMBL/GenBank/DDBJ whole genome shotgun (WGS) entry which is preliminary data.</text>
</comment>
<gene>
    <name evidence="2" type="ORF">KY290_036097</name>
</gene>
<dbReference type="Proteomes" id="UP000826656">
    <property type="component" value="Unassembled WGS sequence"/>
</dbReference>
<reference evidence="2 3" key="1">
    <citation type="journal article" date="2021" name="bioRxiv">
        <title>Chromosome-scale and haplotype-resolved genome assembly of a tetraploid potato cultivar.</title>
        <authorList>
            <person name="Sun H."/>
            <person name="Jiao W.-B."/>
            <person name="Krause K."/>
            <person name="Campoy J.A."/>
            <person name="Goel M."/>
            <person name="Folz-Donahue K."/>
            <person name="Kukat C."/>
            <person name="Huettel B."/>
            <person name="Schneeberger K."/>
        </authorList>
    </citation>
    <scope>NUCLEOTIDE SEQUENCE [LARGE SCALE GENOMIC DNA]</scope>
    <source>
        <strain evidence="2">SolTubOtavaFocal</strain>
        <tissue evidence="2">Leaves</tissue>
    </source>
</reference>
<name>A0ABQ7TRR0_SOLTU</name>
<protein>
    <recommendedName>
        <fullName evidence="1">Peptidase A1 domain-containing protein</fullName>
    </recommendedName>
</protein>
<keyword evidence="3" id="KW-1185">Reference proteome</keyword>
<evidence type="ECO:0000259" key="1">
    <source>
        <dbReference type="PROSITE" id="PS51767"/>
    </source>
</evidence>
<dbReference type="InterPro" id="IPR033121">
    <property type="entry name" value="PEPTIDASE_A1"/>
</dbReference>
<dbReference type="InterPro" id="IPR021109">
    <property type="entry name" value="Peptidase_aspartic_dom_sf"/>
</dbReference>
<dbReference type="Gene3D" id="2.40.70.10">
    <property type="entry name" value="Acid Proteases"/>
    <property type="match status" value="1"/>
</dbReference>
<dbReference type="SUPFAM" id="SSF50630">
    <property type="entry name" value="Acid proteases"/>
    <property type="match status" value="1"/>
</dbReference>
<accession>A0ABQ7TRR0</accession>
<evidence type="ECO:0000313" key="2">
    <source>
        <dbReference type="EMBL" id="KAH0737392.1"/>
    </source>
</evidence>
<dbReference type="EMBL" id="JAIVGD010000028">
    <property type="protein sequence ID" value="KAH0737392.1"/>
    <property type="molecule type" value="Genomic_DNA"/>
</dbReference>
<dbReference type="Pfam" id="PF00026">
    <property type="entry name" value="Asp"/>
    <property type="match status" value="1"/>
</dbReference>
<proteinExistence type="predicted"/>
<organism evidence="2 3">
    <name type="scientific">Solanum tuberosum</name>
    <name type="common">Potato</name>
    <dbReference type="NCBI Taxonomy" id="4113"/>
    <lineage>
        <taxon>Eukaryota</taxon>
        <taxon>Viridiplantae</taxon>
        <taxon>Streptophyta</taxon>
        <taxon>Embryophyta</taxon>
        <taxon>Tracheophyta</taxon>
        <taxon>Spermatophyta</taxon>
        <taxon>Magnoliopsida</taxon>
        <taxon>eudicotyledons</taxon>
        <taxon>Gunneridae</taxon>
        <taxon>Pentapetalae</taxon>
        <taxon>asterids</taxon>
        <taxon>lamiids</taxon>
        <taxon>Solanales</taxon>
        <taxon>Solanaceae</taxon>
        <taxon>Solanoideae</taxon>
        <taxon>Solaneae</taxon>
        <taxon>Solanum</taxon>
    </lineage>
</organism>
<dbReference type="PROSITE" id="PS51767">
    <property type="entry name" value="PEPTIDASE_A1"/>
    <property type="match status" value="1"/>
</dbReference>
<feature type="domain" description="Peptidase A1" evidence="1">
    <location>
        <begin position="38"/>
        <end position="100"/>
    </location>
</feature>
<evidence type="ECO:0000313" key="3">
    <source>
        <dbReference type="Proteomes" id="UP000826656"/>
    </source>
</evidence>